<gene>
    <name evidence="2" type="ORF">FN924_14645</name>
</gene>
<dbReference type="RefSeq" id="WP_143895732.1">
    <property type="nucleotide sequence ID" value="NZ_CP041666.1"/>
</dbReference>
<dbReference type="OrthoDB" id="9795247at2"/>
<dbReference type="PANTHER" id="PTHR18964">
    <property type="entry name" value="ROK (REPRESSOR, ORF, KINASE) FAMILY"/>
    <property type="match status" value="1"/>
</dbReference>
<dbReference type="InterPro" id="IPR043129">
    <property type="entry name" value="ATPase_NBD"/>
</dbReference>
<sequence>MEKYVAFDVGGTKVKHSVLLSDGTIVTKDKYNTNIDDLKEFLSDMLKVIQNYQLNHRISGIAVSLPGFVNVETGFTEHAGAIHALHGKNLKELLEELVEVPVAIENDGNCVALAEKLSGNAVDCDSFICFTIGTGIGGGIYLNGQMVHGHSFRGGEFGFMVTRGDSPGQEIMHDNAATGSLIKIYKEYKGLSQETDVEGYVIFEEAKTDEKLYEILEKWYESISFGIFNLVATLNPQKILIGGGVSARPELLEDIKRHLEKLPWWNHLCVPIEPCKHQNDAGMLGALQHFLTYEPKRLVN</sequence>
<accession>A0A516KIT7</accession>
<dbReference type="SUPFAM" id="SSF53067">
    <property type="entry name" value="Actin-like ATPase domain"/>
    <property type="match status" value="1"/>
</dbReference>
<protein>
    <submittedName>
        <fullName evidence="2">ROK family protein</fullName>
    </submittedName>
</protein>
<dbReference type="Pfam" id="PF00480">
    <property type="entry name" value="ROK"/>
    <property type="match status" value="1"/>
</dbReference>
<dbReference type="AlphaFoldDB" id="A0A516KIT7"/>
<evidence type="ECO:0000313" key="2">
    <source>
        <dbReference type="EMBL" id="QDP41313.1"/>
    </source>
</evidence>
<dbReference type="EMBL" id="CP041666">
    <property type="protein sequence ID" value="QDP41313.1"/>
    <property type="molecule type" value="Genomic_DNA"/>
</dbReference>
<evidence type="ECO:0000256" key="1">
    <source>
        <dbReference type="ARBA" id="ARBA00006479"/>
    </source>
</evidence>
<comment type="similarity">
    <text evidence="1">Belongs to the ROK (NagC/XylR) family.</text>
</comment>
<dbReference type="PANTHER" id="PTHR18964:SF165">
    <property type="entry name" value="BETA-GLUCOSIDE KINASE"/>
    <property type="match status" value="1"/>
</dbReference>
<organism evidence="2 3">
    <name type="scientific">Radiobacillus deserti</name>
    <dbReference type="NCBI Taxonomy" id="2594883"/>
    <lineage>
        <taxon>Bacteria</taxon>
        <taxon>Bacillati</taxon>
        <taxon>Bacillota</taxon>
        <taxon>Bacilli</taxon>
        <taxon>Bacillales</taxon>
        <taxon>Bacillaceae</taxon>
        <taxon>Radiobacillus</taxon>
    </lineage>
</organism>
<dbReference type="Gene3D" id="3.30.420.40">
    <property type="match status" value="2"/>
</dbReference>
<evidence type="ECO:0000313" key="3">
    <source>
        <dbReference type="Proteomes" id="UP000315215"/>
    </source>
</evidence>
<dbReference type="InterPro" id="IPR000600">
    <property type="entry name" value="ROK"/>
</dbReference>
<reference evidence="2 3" key="1">
    <citation type="submission" date="2019-07" db="EMBL/GenBank/DDBJ databases">
        <authorList>
            <person name="Li J."/>
        </authorList>
    </citation>
    <scope>NUCLEOTIDE SEQUENCE [LARGE SCALE GENOMIC DNA]</scope>
    <source>
        <strain evidence="2 3">TKL69</strain>
    </source>
</reference>
<name>A0A516KIT7_9BACI</name>
<dbReference type="KEGG" id="aqt:FN924_14645"/>
<dbReference type="Proteomes" id="UP000315215">
    <property type="component" value="Chromosome"/>
</dbReference>
<keyword evidence="3" id="KW-1185">Reference proteome</keyword>
<proteinExistence type="inferred from homology"/>